<keyword evidence="3" id="KW-1185">Reference proteome</keyword>
<dbReference type="EMBL" id="BGZK01002744">
    <property type="protein sequence ID" value="GBP96157.1"/>
    <property type="molecule type" value="Genomic_DNA"/>
</dbReference>
<proteinExistence type="predicted"/>
<evidence type="ECO:0000256" key="1">
    <source>
        <dbReference type="SAM" id="MobiDB-lite"/>
    </source>
</evidence>
<feature type="compositionally biased region" description="Basic and acidic residues" evidence="1">
    <location>
        <begin position="39"/>
        <end position="48"/>
    </location>
</feature>
<organism evidence="2 3">
    <name type="scientific">Eumeta variegata</name>
    <name type="common">Bagworm moth</name>
    <name type="synonym">Eumeta japonica</name>
    <dbReference type="NCBI Taxonomy" id="151549"/>
    <lineage>
        <taxon>Eukaryota</taxon>
        <taxon>Metazoa</taxon>
        <taxon>Ecdysozoa</taxon>
        <taxon>Arthropoda</taxon>
        <taxon>Hexapoda</taxon>
        <taxon>Insecta</taxon>
        <taxon>Pterygota</taxon>
        <taxon>Neoptera</taxon>
        <taxon>Endopterygota</taxon>
        <taxon>Lepidoptera</taxon>
        <taxon>Glossata</taxon>
        <taxon>Ditrysia</taxon>
        <taxon>Tineoidea</taxon>
        <taxon>Psychidae</taxon>
        <taxon>Oiketicinae</taxon>
        <taxon>Eumeta</taxon>
    </lineage>
</organism>
<accession>A0A4C2AB97</accession>
<dbReference type="AlphaFoldDB" id="A0A4C2AB97"/>
<evidence type="ECO:0000313" key="2">
    <source>
        <dbReference type="EMBL" id="GBP96157.1"/>
    </source>
</evidence>
<reference evidence="2 3" key="1">
    <citation type="journal article" date="2019" name="Commun. Biol.">
        <title>The bagworm genome reveals a unique fibroin gene that provides high tensile strength.</title>
        <authorList>
            <person name="Kono N."/>
            <person name="Nakamura H."/>
            <person name="Ohtoshi R."/>
            <person name="Tomita M."/>
            <person name="Numata K."/>
            <person name="Arakawa K."/>
        </authorList>
    </citation>
    <scope>NUCLEOTIDE SEQUENCE [LARGE SCALE GENOMIC DNA]</scope>
</reference>
<dbReference type="Proteomes" id="UP000299102">
    <property type="component" value="Unassembled WGS sequence"/>
</dbReference>
<gene>
    <name evidence="2" type="ORF">EVAR_95114_1</name>
</gene>
<protein>
    <submittedName>
        <fullName evidence="2">Uncharacterized protein</fullName>
    </submittedName>
</protein>
<feature type="region of interest" description="Disordered" evidence="1">
    <location>
        <begin position="129"/>
        <end position="157"/>
    </location>
</feature>
<name>A0A4C2AB97_EUMVA</name>
<feature type="compositionally biased region" description="Basic and acidic residues" evidence="1">
    <location>
        <begin position="140"/>
        <end position="151"/>
    </location>
</feature>
<feature type="region of interest" description="Disordered" evidence="1">
    <location>
        <begin position="39"/>
        <end position="62"/>
    </location>
</feature>
<sequence length="157" mass="17657">MITTIFITCSREQEQSRRALESRRYTRNLIEVTRAFRADGGAERERNRSTRTGHGPYNPARSASTCRRTFDDAGAASIRPRVTIIDSRVVALTGTFIQSRQPPGRATRRADETGFRSNPTVISSVIEFPGRTGHRMKSRDRKEAGQERDQDLESGVS</sequence>
<evidence type="ECO:0000313" key="3">
    <source>
        <dbReference type="Proteomes" id="UP000299102"/>
    </source>
</evidence>
<comment type="caution">
    <text evidence="2">The sequence shown here is derived from an EMBL/GenBank/DDBJ whole genome shotgun (WGS) entry which is preliminary data.</text>
</comment>